<protein>
    <recommendedName>
        <fullName evidence="5">Lipoprotein</fullName>
    </recommendedName>
</protein>
<dbReference type="GeneID" id="79933453"/>
<evidence type="ECO:0008006" key="5">
    <source>
        <dbReference type="Google" id="ProtNLM"/>
    </source>
</evidence>
<feature type="chain" id="PRO_5038845755" description="Lipoprotein" evidence="2">
    <location>
        <begin position="21"/>
        <end position="163"/>
    </location>
</feature>
<evidence type="ECO:0000256" key="2">
    <source>
        <dbReference type="SAM" id="SignalP"/>
    </source>
</evidence>
<feature type="compositionally biased region" description="Low complexity" evidence="1">
    <location>
        <begin position="36"/>
        <end position="52"/>
    </location>
</feature>
<feature type="region of interest" description="Disordered" evidence="1">
    <location>
        <begin position="21"/>
        <end position="52"/>
    </location>
</feature>
<name>A0A927L1A1_9ACTN</name>
<gene>
    <name evidence="3" type="ORF">IHE70_07910</name>
</gene>
<reference evidence="3" key="1">
    <citation type="submission" date="2020-09" db="EMBL/GenBank/DDBJ databases">
        <title>Streptomyces canutascabiei sp. nov., which causes potato common scab and is distributed across the world.</title>
        <authorList>
            <person name="Nguyen H.P."/>
            <person name="Weisberg A.J."/>
            <person name="Chang J.H."/>
            <person name="Clarke C.R."/>
        </authorList>
    </citation>
    <scope>NUCLEOTIDE SEQUENCE</scope>
    <source>
        <strain evidence="3">ID-01-6.2a</strain>
    </source>
</reference>
<sequence>MRTRVTALLVAAVVALTACTSDDEPADKPGDADGKPSAAARQPSAAPSRSAVSAADTAGLEAAVRAYNAAYFANDPDTTHGMLSARCRKQITPAGMAVLTERAEQTERAIGDHEPKVVKRFEVDEISTSGDEARVSYGVGTPKFDQKQEPWVREAGVWRYDSC</sequence>
<dbReference type="PROSITE" id="PS51257">
    <property type="entry name" value="PROKAR_LIPOPROTEIN"/>
    <property type="match status" value="1"/>
</dbReference>
<evidence type="ECO:0000313" key="3">
    <source>
        <dbReference type="EMBL" id="MBD9723168.1"/>
    </source>
</evidence>
<keyword evidence="2" id="KW-0732">Signal</keyword>
<dbReference type="Proteomes" id="UP000661025">
    <property type="component" value="Unassembled WGS sequence"/>
</dbReference>
<evidence type="ECO:0000256" key="1">
    <source>
        <dbReference type="SAM" id="MobiDB-lite"/>
    </source>
</evidence>
<dbReference type="RefSeq" id="WP_086802804.1">
    <property type="nucleotide sequence ID" value="NZ_CP119182.1"/>
</dbReference>
<dbReference type="AlphaFoldDB" id="A0A927L1A1"/>
<feature type="signal peptide" evidence="2">
    <location>
        <begin position="1"/>
        <end position="20"/>
    </location>
</feature>
<comment type="caution">
    <text evidence="3">The sequence shown here is derived from an EMBL/GenBank/DDBJ whole genome shotgun (WGS) entry which is preliminary data.</text>
</comment>
<evidence type="ECO:0000313" key="4">
    <source>
        <dbReference type="Proteomes" id="UP000661025"/>
    </source>
</evidence>
<organism evidence="3 4">
    <name type="scientific">Streptomyces caniscabiei</name>
    <dbReference type="NCBI Taxonomy" id="2746961"/>
    <lineage>
        <taxon>Bacteria</taxon>
        <taxon>Bacillati</taxon>
        <taxon>Actinomycetota</taxon>
        <taxon>Actinomycetes</taxon>
        <taxon>Kitasatosporales</taxon>
        <taxon>Streptomycetaceae</taxon>
        <taxon>Streptomyces</taxon>
    </lineage>
</organism>
<dbReference type="EMBL" id="JACYXT010000003">
    <property type="protein sequence ID" value="MBD9723168.1"/>
    <property type="molecule type" value="Genomic_DNA"/>
</dbReference>
<proteinExistence type="predicted"/>
<accession>A0A927L1A1</accession>